<sequence length="72" mass="7960">MGLKFRDLLPSAPLYPDLLLVFQKPNPKASDLAGTEASSAVPDLFVPPSNHSDFQERTKSSIENGMGRFKKR</sequence>
<feature type="region of interest" description="Disordered" evidence="1">
    <location>
        <begin position="41"/>
        <end position="72"/>
    </location>
</feature>
<keyword evidence="3" id="KW-1185">Reference proteome</keyword>
<reference evidence="3" key="1">
    <citation type="submission" date="2013-09" db="EMBL/GenBank/DDBJ databases">
        <title>Corchorus olitorius genome sequencing.</title>
        <authorList>
            <person name="Alam M."/>
            <person name="Haque M.S."/>
            <person name="Islam M.S."/>
            <person name="Emdad E.M."/>
            <person name="Islam M.M."/>
            <person name="Ahmed B."/>
            <person name="Halim A."/>
            <person name="Hossen Q.M.M."/>
            <person name="Hossain M.Z."/>
            <person name="Ahmed R."/>
            <person name="Khan M.M."/>
            <person name="Islam R."/>
            <person name="Rashid M.M."/>
            <person name="Khan S.A."/>
            <person name="Rahman M.S."/>
            <person name="Alam M."/>
            <person name="Yahiya A.S."/>
            <person name="Khan M.S."/>
            <person name="Azam M.S."/>
            <person name="Haque T."/>
            <person name="Lashkar M.Z.H."/>
            <person name="Akhand A.I."/>
            <person name="Morshed G."/>
            <person name="Roy S."/>
            <person name="Uddin K.S."/>
            <person name="Rabeya T."/>
            <person name="Hossain A.S."/>
            <person name="Chowdhury A."/>
            <person name="Snigdha A.R."/>
            <person name="Mortoza M.S."/>
            <person name="Matin S.A."/>
            <person name="Hoque S.M.E."/>
            <person name="Islam M.K."/>
            <person name="Roy D.K."/>
            <person name="Haider R."/>
            <person name="Moosa M.M."/>
            <person name="Elias S.M."/>
            <person name="Hasan A.M."/>
            <person name="Jahan S."/>
            <person name="Shafiuddin M."/>
            <person name="Mahmood N."/>
            <person name="Shommy N.S."/>
        </authorList>
    </citation>
    <scope>NUCLEOTIDE SEQUENCE [LARGE SCALE GENOMIC DNA]</scope>
    <source>
        <strain evidence="3">cv. O-4</strain>
    </source>
</reference>
<gene>
    <name evidence="2" type="ORF">COLO4_22770</name>
</gene>
<comment type="caution">
    <text evidence="2">The sequence shown here is derived from an EMBL/GenBank/DDBJ whole genome shotgun (WGS) entry which is preliminary data.</text>
</comment>
<name>A0A1R3IK13_9ROSI</name>
<evidence type="ECO:0000313" key="2">
    <source>
        <dbReference type="EMBL" id="OMO82929.1"/>
    </source>
</evidence>
<evidence type="ECO:0000313" key="3">
    <source>
        <dbReference type="Proteomes" id="UP000187203"/>
    </source>
</evidence>
<organism evidence="2 3">
    <name type="scientific">Corchorus olitorius</name>
    <dbReference type="NCBI Taxonomy" id="93759"/>
    <lineage>
        <taxon>Eukaryota</taxon>
        <taxon>Viridiplantae</taxon>
        <taxon>Streptophyta</taxon>
        <taxon>Embryophyta</taxon>
        <taxon>Tracheophyta</taxon>
        <taxon>Spermatophyta</taxon>
        <taxon>Magnoliopsida</taxon>
        <taxon>eudicotyledons</taxon>
        <taxon>Gunneridae</taxon>
        <taxon>Pentapetalae</taxon>
        <taxon>rosids</taxon>
        <taxon>malvids</taxon>
        <taxon>Malvales</taxon>
        <taxon>Malvaceae</taxon>
        <taxon>Grewioideae</taxon>
        <taxon>Apeibeae</taxon>
        <taxon>Corchorus</taxon>
    </lineage>
</organism>
<accession>A0A1R3IK13</accession>
<protein>
    <submittedName>
        <fullName evidence="2">Uncharacterized protein</fullName>
    </submittedName>
</protein>
<dbReference type="EMBL" id="AWUE01018058">
    <property type="protein sequence ID" value="OMO82929.1"/>
    <property type="molecule type" value="Genomic_DNA"/>
</dbReference>
<evidence type="ECO:0000256" key="1">
    <source>
        <dbReference type="SAM" id="MobiDB-lite"/>
    </source>
</evidence>
<dbReference type="Proteomes" id="UP000187203">
    <property type="component" value="Unassembled WGS sequence"/>
</dbReference>
<proteinExistence type="predicted"/>
<dbReference type="AlphaFoldDB" id="A0A1R3IK13"/>